<sequence length="145" mass="16488">MSYDLFIFEASKAPKTKEEFLAWYDKQTEWSENHGYSDISVASPALQKFYKELRKTYIMGDEDVLTAEGKTLAEEESAGKDSEYIRSCSIGREMMYIGFSYTNAVDICEEVEYLASDCGVGFYSCSGACEVIFPNGEMIYDCYLE</sequence>
<dbReference type="Proteomes" id="UP000713904">
    <property type="component" value="Unassembled WGS sequence"/>
</dbReference>
<reference evidence="1 2" key="1">
    <citation type="submission" date="2020-05" db="EMBL/GenBank/DDBJ databases">
        <title>Draft genome of xy-202 and genomic insight in genome of the genus Peptostreptococcus.</title>
        <authorList>
            <person name="Zhang Z."/>
        </authorList>
    </citation>
    <scope>NUCLEOTIDE SEQUENCE [LARGE SCALE GENOMIC DNA]</scope>
    <source>
        <strain evidence="1 2">DSM 27025</strain>
    </source>
</reference>
<dbReference type="EMBL" id="JABGBW010000001">
    <property type="protein sequence ID" value="MBC2575262.1"/>
    <property type="molecule type" value="Genomic_DNA"/>
</dbReference>
<evidence type="ECO:0000313" key="1">
    <source>
        <dbReference type="EMBL" id="MBC2575262.1"/>
    </source>
</evidence>
<gene>
    <name evidence="1" type="ORF">HLB29_01010</name>
</gene>
<accession>A0ABR6TIP2</accession>
<dbReference type="RefSeq" id="WP_185623298.1">
    <property type="nucleotide sequence ID" value="NZ_JABGBW010000001.1"/>
</dbReference>
<comment type="caution">
    <text evidence="1">The sequence shown here is derived from an EMBL/GenBank/DDBJ whole genome shotgun (WGS) entry which is preliminary data.</text>
</comment>
<organism evidence="1 2">
    <name type="scientific">Peptostreptococcus canis</name>
    <dbReference type="NCBI Taxonomy" id="1159213"/>
    <lineage>
        <taxon>Bacteria</taxon>
        <taxon>Bacillati</taxon>
        <taxon>Bacillota</taxon>
        <taxon>Clostridia</taxon>
        <taxon>Peptostreptococcales</taxon>
        <taxon>Peptostreptococcaceae</taxon>
        <taxon>Peptostreptococcus</taxon>
    </lineage>
</organism>
<protein>
    <submittedName>
        <fullName evidence="1">Uncharacterized protein</fullName>
    </submittedName>
</protein>
<evidence type="ECO:0000313" key="2">
    <source>
        <dbReference type="Proteomes" id="UP000713904"/>
    </source>
</evidence>
<proteinExistence type="predicted"/>
<keyword evidence="2" id="KW-1185">Reference proteome</keyword>
<name>A0ABR6TIP2_9FIRM</name>